<protein>
    <recommendedName>
        <fullName evidence="2">UPF0251 protein CLNEO_24490</fullName>
    </recommendedName>
</protein>
<evidence type="ECO:0000256" key="2">
    <source>
        <dbReference type="HAMAP-Rule" id="MF_00674"/>
    </source>
</evidence>
<dbReference type="STRING" id="36847.CLNEO_24490"/>
<dbReference type="AlphaFoldDB" id="A0A136WC69"/>
<sequence length="163" mass="18550">MELNVLARPTKWRIIENAPAIPFFVPSEQGIPEVPSNILLIEELEALRFKDLEGLEQEEGAEKMQVSRATFQRILLSARKKVADSLVNGKVIHIDGGNYTYHICAVKCLDCGREWRESYENLMAIKNEGYSCPDCGSSNVICEQNCKGRSRHRNCRHHGRNHI</sequence>
<dbReference type="EMBL" id="LRVM01000010">
    <property type="protein sequence ID" value="KXL52100.1"/>
    <property type="molecule type" value="Genomic_DNA"/>
</dbReference>
<name>A0A136WC69_9FIRM</name>
<keyword evidence="4" id="KW-1185">Reference proteome</keyword>
<gene>
    <name evidence="3" type="ORF">CLNEO_24490</name>
</gene>
<evidence type="ECO:0000313" key="3">
    <source>
        <dbReference type="EMBL" id="KXL52100.1"/>
    </source>
</evidence>
<dbReference type="PANTHER" id="PTHR37478">
    <property type="match status" value="1"/>
</dbReference>
<comment type="similarity">
    <text evidence="1 2">Belongs to the UPF0251 family.</text>
</comment>
<dbReference type="PANTHER" id="PTHR37478:SF2">
    <property type="entry name" value="UPF0251 PROTEIN TK0562"/>
    <property type="match status" value="1"/>
</dbReference>
<proteinExistence type="inferred from homology"/>
<dbReference type="PATRIC" id="fig|36847.3.peg.2859"/>
<organism evidence="3 4">
    <name type="scientific">Anaerotignum neopropionicum</name>
    <dbReference type="NCBI Taxonomy" id="36847"/>
    <lineage>
        <taxon>Bacteria</taxon>
        <taxon>Bacillati</taxon>
        <taxon>Bacillota</taxon>
        <taxon>Clostridia</taxon>
        <taxon>Lachnospirales</taxon>
        <taxon>Anaerotignaceae</taxon>
        <taxon>Anaerotignum</taxon>
    </lineage>
</organism>
<dbReference type="InterPro" id="IPR002852">
    <property type="entry name" value="UPF0251"/>
</dbReference>
<evidence type="ECO:0000313" key="4">
    <source>
        <dbReference type="Proteomes" id="UP000070539"/>
    </source>
</evidence>
<accession>A0A136WC69</accession>
<dbReference type="HAMAP" id="MF_00674">
    <property type="entry name" value="UPF0251"/>
    <property type="match status" value="1"/>
</dbReference>
<dbReference type="Proteomes" id="UP000070539">
    <property type="component" value="Unassembled WGS sequence"/>
</dbReference>
<reference evidence="3 4" key="1">
    <citation type="submission" date="2016-01" db="EMBL/GenBank/DDBJ databases">
        <title>Genome sequence of Clostridium neopropionicum X4, DSM-3847.</title>
        <authorList>
            <person name="Poehlein A."/>
            <person name="Beck M.H."/>
            <person name="Bengelsdorf F.R."/>
            <person name="Daniel R."/>
            <person name="Duerre P."/>
        </authorList>
    </citation>
    <scope>NUCLEOTIDE SEQUENCE [LARGE SCALE GENOMIC DNA]</scope>
    <source>
        <strain evidence="3 4">DSM-3847</strain>
    </source>
</reference>
<dbReference type="Pfam" id="PF02001">
    <property type="entry name" value="DUF134"/>
    <property type="match status" value="1"/>
</dbReference>
<evidence type="ECO:0000256" key="1">
    <source>
        <dbReference type="ARBA" id="ARBA00009350"/>
    </source>
</evidence>
<comment type="caution">
    <text evidence="3">The sequence shown here is derived from an EMBL/GenBank/DDBJ whole genome shotgun (WGS) entry which is preliminary data.</text>
</comment>